<evidence type="ECO:0000313" key="2">
    <source>
        <dbReference type="EMBL" id="OGC53338.1"/>
    </source>
</evidence>
<evidence type="ECO:0000259" key="1">
    <source>
        <dbReference type="Pfam" id="PF01863"/>
    </source>
</evidence>
<name>A0A1F4V818_UNCKA</name>
<dbReference type="PANTHER" id="PTHR30399:SF1">
    <property type="entry name" value="UTP PYROPHOSPHATASE"/>
    <property type="match status" value="1"/>
</dbReference>
<dbReference type="Pfam" id="PF01863">
    <property type="entry name" value="YgjP-like"/>
    <property type="match status" value="1"/>
</dbReference>
<dbReference type="Proteomes" id="UP000178127">
    <property type="component" value="Unassembled WGS sequence"/>
</dbReference>
<feature type="domain" description="YgjP-like metallopeptidase" evidence="1">
    <location>
        <begin position="3"/>
        <end position="150"/>
    </location>
</feature>
<dbReference type="PANTHER" id="PTHR30399">
    <property type="entry name" value="UNCHARACTERIZED PROTEIN YGJP"/>
    <property type="match status" value="1"/>
</dbReference>
<dbReference type="CDD" id="cd07344">
    <property type="entry name" value="M48_yhfN_like"/>
    <property type="match status" value="1"/>
</dbReference>
<dbReference type="AlphaFoldDB" id="A0A1F4V818"/>
<dbReference type="EMBL" id="MEVD01000015">
    <property type="protein sequence ID" value="OGC53338.1"/>
    <property type="molecule type" value="Genomic_DNA"/>
</dbReference>
<sequence>MNSPQIIPYLGKDYQAIFIDNSEQIINFDNKNFYFNKNHYHKLDDYLNNWYFRRANEIIIPRVMSFANKYTFKIKNVRLKNTKSRWGSCSFTNNININWHLIKAPETVIDYVIIHELVHTDVKGHSRIFWRNVESYIPEYKQYENWLKENSNNILSVRLTN</sequence>
<comment type="caution">
    <text evidence="2">The sequence shown here is derived from an EMBL/GenBank/DDBJ whole genome shotgun (WGS) entry which is preliminary data.</text>
</comment>
<proteinExistence type="predicted"/>
<dbReference type="InterPro" id="IPR002725">
    <property type="entry name" value="YgjP-like_metallopeptidase"/>
</dbReference>
<gene>
    <name evidence="2" type="ORF">A3D91_02930</name>
</gene>
<evidence type="ECO:0000313" key="3">
    <source>
        <dbReference type="Proteomes" id="UP000178127"/>
    </source>
</evidence>
<protein>
    <recommendedName>
        <fullName evidence="1">YgjP-like metallopeptidase domain-containing protein</fullName>
    </recommendedName>
</protein>
<dbReference type="STRING" id="1802620.A3D91_02930"/>
<accession>A0A1F4V818</accession>
<organism evidence="2 3">
    <name type="scientific">candidate division WWE3 bacterium RIFCSPHIGHO2_02_FULL_38_14</name>
    <dbReference type="NCBI Taxonomy" id="1802620"/>
    <lineage>
        <taxon>Bacteria</taxon>
        <taxon>Katanobacteria</taxon>
    </lineage>
</organism>
<reference evidence="2 3" key="1">
    <citation type="journal article" date="2016" name="Nat. Commun.">
        <title>Thousands of microbial genomes shed light on interconnected biogeochemical processes in an aquifer system.</title>
        <authorList>
            <person name="Anantharaman K."/>
            <person name="Brown C.T."/>
            <person name="Hug L.A."/>
            <person name="Sharon I."/>
            <person name="Castelle C.J."/>
            <person name="Probst A.J."/>
            <person name="Thomas B.C."/>
            <person name="Singh A."/>
            <person name="Wilkins M.J."/>
            <person name="Karaoz U."/>
            <person name="Brodie E.L."/>
            <person name="Williams K.H."/>
            <person name="Hubbard S.S."/>
            <person name="Banfield J.F."/>
        </authorList>
    </citation>
    <scope>NUCLEOTIDE SEQUENCE [LARGE SCALE GENOMIC DNA]</scope>
</reference>
<dbReference type="InterPro" id="IPR053136">
    <property type="entry name" value="UTP_pyrophosphatase-like"/>
</dbReference>
<dbReference type="Gene3D" id="3.30.2010.10">
    <property type="entry name" value="Metalloproteases ('zincins'), catalytic domain"/>
    <property type="match status" value="1"/>
</dbReference>